<dbReference type="GO" id="GO:0005886">
    <property type="term" value="C:plasma membrane"/>
    <property type="evidence" value="ECO:0007669"/>
    <property type="project" value="TreeGrafter"/>
</dbReference>
<keyword evidence="1" id="KW-0472">Membrane</keyword>
<dbReference type="InterPro" id="IPR051311">
    <property type="entry name" value="DedA_domain"/>
</dbReference>
<dbReference type="KEGG" id="hqn:M0220_00685"/>
<dbReference type="PANTHER" id="PTHR42709:SF11">
    <property type="entry name" value="DEDA FAMILY PROTEIN"/>
    <property type="match status" value="1"/>
</dbReference>
<accession>A0AA46TR31</accession>
<keyword evidence="1" id="KW-1133">Transmembrane helix</keyword>
<feature type="transmembrane region" description="Helical" evidence="1">
    <location>
        <begin position="54"/>
        <end position="80"/>
    </location>
</feature>
<dbReference type="Pfam" id="PF09335">
    <property type="entry name" value="VTT_dom"/>
    <property type="match status" value="1"/>
</dbReference>
<dbReference type="Proteomes" id="UP001164935">
    <property type="component" value="Chromosome"/>
</dbReference>
<proteinExistence type="predicted"/>
<evidence type="ECO:0000313" key="4">
    <source>
        <dbReference type="Proteomes" id="UP001164935"/>
    </source>
</evidence>
<dbReference type="AlphaFoldDB" id="A0AA46TR31"/>
<feature type="transmembrane region" description="Helical" evidence="1">
    <location>
        <begin position="178"/>
        <end position="199"/>
    </location>
</feature>
<gene>
    <name evidence="3" type="ORF">M0220_00685</name>
</gene>
<evidence type="ECO:0000259" key="2">
    <source>
        <dbReference type="Pfam" id="PF09335"/>
    </source>
</evidence>
<feature type="transmembrane region" description="Helical" evidence="1">
    <location>
        <begin position="107"/>
        <end position="130"/>
    </location>
</feature>
<evidence type="ECO:0000313" key="3">
    <source>
        <dbReference type="EMBL" id="UYO74711.1"/>
    </source>
</evidence>
<feature type="transmembrane region" description="Helical" evidence="1">
    <location>
        <begin position="136"/>
        <end position="158"/>
    </location>
</feature>
<feature type="transmembrane region" description="Helical" evidence="1">
    <location>
        <begin position="21"/>
        <end position="48"/>
    </location>
</feature>
<feature type="domain" description="VTT" evidence="2">
    <location>
        <begin position="38"/>
        <end position="157"/>
    </location>
</feature>
<reference evidence="3" key="1">
    <citation type="submission" date="2022-05" db="EMBL/GenBank/DDBJ databases">
        <title>Complete sequence of a novel PHA-producing Halomonas strain.</title>
        <authorList>
            <person name="Zheng Z."/>
        </authorList>
    </citation>
    <scope>NUCLEOTIDE SEQUENCE</scope>
    <source>
        <strain evidence="3">ZZQ-149</strain>
    </source>
</reference>
<keyword evidence="1" id="KW-0812">Transmembrane</keyword>
<dbReference type="EMBL" id="CP096973">
    <property type="protein sequence ID" value="UYO74711.1"/>
    <property type="molecule type" value="Genomic_DNA"/>
</dbReference>
<dbReference type="RefSeq" id="WP_264018384.1">
    <property type="nucleotide sequence ID" value="NZ_CP096973.1"/>
</dbReference>
<sequence length="201" mass="22395">MLSTTRTKQWFERINGSKNMLWLLGTLSFLETIILPIPIELVLIPLMAINKQRIWAMATATTLGCLIASIAGYAVGMVLYQSIGTWFIEFMGIEQSYQSFQTFFEQYGFAAILAIGILPIPFQVAMITAGLSGYPIMLFVLAALLARGLRYFGLAWLVHRFGNRVELMWKRHALKTSLALGMVVLVVVVGLQTLAGLVMSR</sequence>
<dbReference type="InterPro" id="IPR032816">
    <property type="entry name" value="VTT_dom"/>
</dbReference>
<name>A0AA46TR31_9GAMM</name>
<keyword evidence="4" id="KW-1185">Reference proteome</keyword>
<evidence type="ECO:0000256" key="1">
    <source>
        <dbReference type="SAM" id="Phobius"/>
    </source>
</evidence>
<organism evidence="3 4">
    <name type="scientific">Halomonas qinghailakensis</name>
    <dbReference type="NCBI Taxonomy" id="2937790"/>
    <lineage>
        <taxon>Bacteria</taxon>
        <taxon>Pseudomonadati</taxon>
        <taxon>Pseudomonadota</taxon>
        <taxon>Gammaproteobacteria</taxon>
        <taxon>Oceanospirillales</taxon>
        <taxon>Halomonadaceae</taxon>
        <taxon>Halomonas</taxon>
    </lineage>
</organism>
<dbReference type="PANTHER" id="PTHR42709">
    <property type="entry name" value="ALKALINE PHOSPHATASE LIKE PROTEIN"/>
    <property type="match status" value="1"/>
</dbReference>
<protein>
    <submittedName>
        <fullName evidence="3">DedA family protein</fullName>
    </submittedName>
</protein>